<evidence type="ECO:0000313" key="3">
    <source>
        <dbReference type="EMBL" id="KAA1138098.1"/>
    </source>
</evidence>
<dbReference type="Proteomes" id="UP000325313">
    <property type="component" value="Unassembled WGS sequence"/>
</dbReference>
<feature type="region of interest" description="Disordered" evidence="1">
    <location>
        <begin position="49"/>
        <end position="110"/>
    </location>
</feature>
<feature type="signal peptide" evidence="2">
    <location>
        <begin position="1"/>
        <end position="18"/>
    </location>
</feature>
<evidence type="ECO:0000256" key="1">
    <source>
        <dbReference type="SAM" id="MobiDB-lite"/>
    </source>
</evidence>
<dbReference type="EMBL" id="VDEP01000004">
    <property type="protein sequence ID" value="KAA1138098.1"/>
    <property type="molecule type" value="Genomic_DNA"/>
</dbReference>
<dbReference type="AlphaFoldDB" id="A0A5B0SJK1"/>
<feature type="chain" id="PRO_5022963518" evidence="2">
    <location>
        <begin position="19"/>
        <end position="137"/>
    </location>
</feature>
<keyword evidence="2" id="KW-0732">Signal</keyword>
<organism evidence="3 4">
    <name type="scientific">Puccinia graminis f. sp. tritici</name>
    <dbReference type="NCBI Taxonomy" id="56615"/>
    <lineage>
        <taxon>Eukaryota</taxon>
        <taxon>Fungi</taxon>
        <taxon>Dikarya</taxon>
        <taxon>Basidiomycota</taxon>
        <taxon>Pucciniomycotina</taxon>
        <taxon>Pucciniomycetes</taxon>
        <taxon>Pucciniales</taxon>
        <taxon>Pucciniaceae</taxon>
        <taxon>Puccinia</taxon>
    </lineage>
</organism>
<evidence type="ECO:0000313" key="4">
    <source>
        <dbReference type="Proteomes" id="UP000325313"/>
    </source>
</evidence>
<accession>A0A5B0SJK1</accession>
<sequence>MYLWGGGICLHLTPGVVGSDCPCIGAGPCDAFLRLWVAPRAAYWRPSKATRRPFFGPPRQNRPAQDSKQDQAGEDLHNTDGRGLGKGAPWRPQLKGGAANPNVGPPISSNPSKTPSRFFILILIINFIKAQSDLHLN</sequence>
<feature type="compositionally biased region" description="Basic and acidic residues" evidence="1">
    <location>
        <begin position="65"/>
        <end position="80"/>
    </location>
</feature>
<protein>
    <submittedName>
        <fullName evidence="3">Uncharacterized protein</fullName>
    </submittedName>
</protein>
<comment type="caution">
    <text evidence="3">The sequence shown here is derived from an EMBL/GenBank/DDBJ whole genome shotgun (WGS) entry which is preliminary data.</text>
</comment>
<evidence type="ECO:0000256" key="2">
    <source>
        <dbReference type="SAM" id="SignalP"/>
    </source>
</evidence>
<name>A0A5B0SJK1_PUCGR</name>
<proteinExistence type="predicted"/>
<reference evidence="3 4" key="1">
    <citation type="submission" date="2019-05" db="EMBL/GenBank/DDBJ databases">
        <title>Emergence of the Ug99 lineage of the wheat stem rust pathogen through somatic hybridization.</title>
        <authorList>
            <person name="Li F."/>
            <person name="Upadhyaya N.M."/>
            <person name="Sperschneider J."/>
            <person name="Matny O."/>
            <person name="Nguyen-Phuc H."/>
            <person name="Mago R."/>
            <person name="Raley C."/>
            <person name="Miller M.E."/>
            <person name="Silverstein K.A.T."/>
            <person name="Henningsen E."/>
            <person name="Hirsch C.D."/>
            <person name="Visser B."/>
            <person name="Pretorius Z.A."/>
            <person name="Steffenson B.J."/>
            <person name="Schwessinger B."/>
            <person name="Dodds P.N."/>
            <person name="Figueroa M."/>
        </authorList>
    </citation>
    <scope>NUCLEOTIDE SEQUENCE [LARGE SCALE GENOMIC DNA]</scope>
    <source>
        <strain evidence="3 4">Ug99</strain>
    </source>
</reference>
<gene>
    <name evidence="3" type="ORF">PGTUg99_030855</name>
</gene>